<feature type="domain" description="Acyl-CoA dehydrogenase/oxidase C-terminal" evidence="6">
    <location>
        <begin position="222"/>
        <end position="343"/>
    </location>
</feature>
<dbReference type="InterPro" id="IPR013786">
    <property type="entry name" value="AcylCoA_DH/ox_N"/>
</dbReference>
<evidence type="ECO:0000313" key="8">
    <source>
        <dbReference type="EMBL" id="GAA1093206.1"/>
    </source>
</evidence>
<name>A0ABP4E889_9ACTN</name>
<comment type="caution">
    <text evidence="8">The sequence shown here is derived from an EMBL/GenBank/DDBJ whole genome shotgun (WGS) entry which is preliminary data.</text>
</comment>
<dbReference type="InterPro" id="IPR046373">
    <property type="entry name" value="Acyl-CoA_Oxase/DH_mid-dom_sf"/>
</dbReference>
<protein>
    <submittedName>
        <fullName evidence="8">Acyl-CoA dehydrogenase family protein</fullName>
    </submittedName>
</protein>
<dbReference type="Gene3D" id="2.40.110.10">
    <property type="entry name" value="Butyryl-CoA Dehydrogenase, subunit A, domain 2"/>
    <property type="match status" value="1"/>
</dbReference>
<comment type="similarity">
    <text evidence="2">Belongs to the acyl-CoA dehydrogenase family.</text>
</comment>
<dbReference type="Gene3D" id="1.20.140.10">
    <property type="entry name" value="Butyryl-CoA Dehydrogenase, subunit A, domain 3"/>
    <property type="match status" value="1"/>
</dbReference>
<dbReference type="Proteomes" id="UP001501581">
    <property type="component" value="Unassembled WGS sequence"/>
</dbReference>
<organism evidence="8 9">
    <name type="scientific">Nocardioides dubius</name>
    <dbReference type="NCBI Taxonomy" id="317019"/>
    <lineage>
        <taxon>Bacteria</taxon>
        <taxon>Bacillati</taxon>
        <taxon>Actinomycetota</taxon>
        <taxon>Actinomycetes</taxon>
        <taxon>Propionibacteriales</taxon>
        <taxon>Nocardioidaceae</taxon>
        <taxon>Nocardioides</taxon>
    </lineage>
</organism>
<keyword evidence="4" id="KW-0274">FAD</keyword>
<dbReference type="InterPro" id="IPR009075">
    <property type="entry name" value="AcylCo_DH/oxidase_C"/>
</dbReference>
<reference evidence="9" key="1">
    <citation type="journal article" date="2019" name="Int. J. Syst. Evol. Microbiol.">
        <title>The Global Catalogue of Microorganisms (GCM) 10K type strain sequencing project: providing services to taxonomists for standard genome sequencing and annotation.</title>
        <authorList>
            <consortium name="The Broad Institute Genomics Platform"/>
            <consortium name="The Broad Institute Genome Sequencing Center for Infectious Disease"/>
            <person name="Wu L."/>
            <person name="Ma J."/>
        </authorList>
    </citation>
    <scope>NUCLEOTIDE SEQUENCE [LARGE SCALE GENOMIC DNA]</scope>
    <source>
        <strain evidence="9">JCM 13008</strain>
    </source>
</reference>
<gene>
    <name evidence="8" type="ORF">GCM10009668_05610</name>
</gene>
<dbReference type="Pfam" id="PF00441">
    <property type="entry name" value="Acyl-CoA_dh_1"/>
    <property type="match status" value="1"/>
</dbReference>
<evidence type="ECO:0000256" key="3">
    <source>
        <dbReference type="ARBA" id="ARBA00022630"/>
    </source>
</evidence>
<dbReference type="Pfam" id="PF02771">
    <property type="entry name" value="Acyl-CoA_dh_N"/>
    <property type="match status" value="1"/>
</dbReference>
<dbReference type="SUPFAM" id="SSF56645">
    <property type="entry name" value="Acyl-CoA dehydrogenase NM domain-like"/>
    <property type="match status" value="1"/>
</dbReference>
<evidence type="ECO:0000259" key="6">
    <source>
        <dbReference type="Pfam" id="PF00441"/>
    </source>
</evidence>
<dbReference type="RefSeq" id="WP_343991136.1">
    <property type="nucleotide sequence ID" value="NZ_BAAALG010000002.1"/>
</dbReference>
<dbReference type="PANTHER" id="PTHR43884">
    <property type="entry name" value="ACYL-COA DEHYDROGENASE"/>
    <property type="match status" value="1"/>
</dbReference>
<feature type="domain" description="Acyl-CoA dehydrogenase/oxidase N-terminal" evidence="7">
    <location>
        <begin position="6"/>
        <end position="117"/>
    </location>
</feature>
<keyword evidence="3" id="KW-0285">Flavoprotein</keyword>
<dbReference type="EMBL" id="BAAALG010000002">
    <property type="protein sequence ID" value="GAA1093206.1"/>
    <property type="molecule type" value="Genomic_DNA"/>
</dbReference>
<evidence type="ECO:0000256" key="1">
    <source>
        <dbReference type="ARBA" id="ARBA00001974"/>
    </source>
</evidence>
<accession>A0ABP4E889</accession>
<keyword evidence="5" id="KW-0560">Oxidoreductase</keyword>
<evidence type="ECO:0000313" key="9">
    <source>
        <dbReference type="Proteomes" id="UP001501581"/>
    </source>
</evidence>
<keyword evidence="9" id="KW-1185">Reference proteome</keyword>
<comment type="cofactor">
    <cofactor evidence="1">
        <name>FAD</name>
        <dbReference type="ChEBI" id="CHEBI:57692"/>
    </cofactor>
</comment>
<dbReference type="PANTHER" id="PTHR43884:SF20">
    <property type="entry name" value="ACYL-COA DEHYDROGENASE FADE28"/>
    <property type="match status" value="1"/>
</dbReference>
<proteinExistence type="inferred from homology"/>
<evidence type="ECO:0000259" key="7">
    <source>
        <dbReference type="Pfam" id="PF02771"/>
    </source>
</evidence>
<dbReference type="SUPFAM" id="SSF47203">
    <property type="entry name" value="Acyl-CoA dehydrogenase C-terminal domain-like"/>
    <property type="match status" value="1"/>
</dbReference>
<dbReference type="InterPro" id="IPR009100">
    <property type="entry name" value="AcylCoA_DH/oxidase_NM_dom_sf"/>
</dbReference>
<evidence type="ECO:0000256" key="2">
    <source>
        <dbReference type="ARBA" id="ARBA00009347"/>
    </source>
</evidence>
<dbReference type="Gene3D" id="1.10.540.10">
    <property type="entry name" value="Acyl-CoA dehydrogenase/oxidase, N-terminal domain"/>
    <property type="match status" value="1"/>
</dbReference>
<sequence>MHFGLSPEQQELAGTVRKVLARSADSMAVRAATESATGFDAALWETLCEQVGVAALAIPEEYDGFGATFFETSVVLEELGKALAPVPLLSSVVTAEALLGSGDAAVCGELLPQIAAGTVATLAWAGVTGAADAPIGVRAEGDALTGTVQAVLDGDNAELIVVAALDGDAPALFVVAPDAVRIEQVPAMDTTLRFATLTFEGAPARRIAGDGSAALARAHRAGTAAVAALQVGGAQRALDMTVGYSLERVQFGRLIGSFQALKHRMADMLVEVETSRSISWAASYAVATDADDADVLTASAASACGDAFMHVAGEAVQLHGGIAITWEHDISWVFKRAQALNQLFGLPHQHRALLPL</sequence>
<dbReference type="InterPro" id="IPR037069">
    <property type="entry name" value="AcylCoA_DH/ox_N_sf"/>
</dbReference>
<dbReference type="InterPro" id="IPR036250">
    <property type="entry name" value="AcylCo_DH-like_C"/>
</dbReference>
<evidence type="ECO:0000256" key="4">
    <source>
        <dbReference type="ARBA" id="ARBA00022827"/>
    </source>
</evidence>
<evidence type="ECO:0000256" key="5">
    <source>
        <dbReference type="ARBA" id="ARBA00023002"/>
    </source>
</evidence>